<feature type="transmembrane region" description="Helical" evidence="1">
    <location>
        <begin position="44"/>
        <end position="60"/>
    </location>
</feature>
<keyword evidence="1" id="KW-0812">Transmembrane</keyword>
<dbReference type="EMBL" id="FWFD01000008">
    <property type="protein sequence ID" value="SLM85237.1"/>
    <property type="molecule type" value="Genomic_DNA"/>
</dbReference>
<accession>A0A1X6WLT8</accession>
<dbReference type="InterPro" id="IPR002656">
    <property type="entry name" value="Acyl_transf_3_dom"/>
</dbReference>
<dbReference type="Pfam" id="PF01757">
    <property type="entry name" value="Acyl_transf_3"/>
    <property type="match status" value="1"/>
</dbReference>
<dbReference type="GO" id="GO:0016747">
    <property type="term" value="F:acyltransferase activity, transferring groups other than amino-acyl groups"/>
    <property type="evidence" value="ECO:0007669"/>
    <property type="project" value="InterPro"/>
</dbReference>
<gene>
    <name evidence="3" type="ORF">FM121_04015</name>
</gene>
<protein>
    <recommendedName>
        <fullName evidence="2">Acyltransferase 3 domain-containing protein</fullName>
    </recommendedName>
</protein>
<feature type="transmembrane region" description="Helical" evidence="1">
    <location>
        <begin position="12"/>
        <end position="32"/>
    </location>
</feature>
<evidence type="ECO:0000313" key="3">
    <source>
        <dbReference type="EMBL" id="SLM85237.1"/>
    </source>
</evidence>
<keyword evidence="4" id="KW-1185">Reference proteome</keyword>
<dbReference type="AlphaFoldDB" id="A0A1X6WLT8"/>
<organism evidence="3 4">
    <name type="scientific">Vagococcus fluvialis bH819</name>
    <dbReference type="NCBI Taxonomy" id="1255619"/>
    <lineage>
        <taxon>Bacteria</taxon>
        <taxon>Bacillati</taxon>
        <taxon>Bacillota</taxon>
        <taxon>Bacilli</taxon>
        <taxon>Lactobacillales</taxon>
        <taxon>Enterococcaceae</taxon>
        <taxon>Vagococcus</taxon>
    </lineage>
</organism>
<feature type="transmembrane region" description="Helical" evidence="1">
    <location>
        <begin position="109"/>
        <end position="129"/>
    </location>
</feature>
<name>A0A1X6WLT8_9ENTE</name>
<keyword evidence="1" id="KW-1133">Transmembrane helix</keyword>
<keyword evidence="1" id="KW-0472">Membrane</keyword>
<feature type="transmembrane region" description="Helical" evidence="1">
    <location>
        <begin position="66"/>
        <end position="89"/>
    </location>
</feature>
<evidence type="ECO:0000313" key="4">
    <source>
        <dbReference type="Proteomes" id="UP000195918"/>
    </source>
</evidence>
<reference evidence="4" key="1">
    <citation type="submission" date="2017-02" db="EMBL/GenBank/DDBJ databases">
        <authorList>
            <person name="Dridi B."/>
        </authorList>
    </citation>
    <scope>NUCLEOTIDE SEQUENCE [LARGE SCALE GENOMIC DNA]</scope>
    <source>
        <strain evidence="4">bH819</strain>
    </source>
</reference>
<feature type="transmembrane region" description="Helical" evidence="1">
    <location>
        <begin position="135"/>
        <end position="156"/>
    </location>
</feature>
<feature type="domain" description="Acyltransferase 3" evidence="2">
    <location>
        <begin position="7"/>
        <end position="152"/>
    </location>
</feature>
<sequence>MILTDSWKILSLFPLNWLFFFCLGIFIAKVNPDFNVKNNNSKKIIMIIIFFLIVVELVLFKKGVISFNYMTITTRPEIIVLTVCLILLLSIKNPIKNNRLIQVMNRHSYGIYLSHPFLLLIIKSIYYKVGFKNTIGVSFSSFLIVILIEYVFFSNYEKVKILNKKKV</sequence>
<proteinExistence type="predicted"/>
<evidence type="ECO:0000256" key="1">
    <source>
        <dbReference type="SAM" id="Phobius"/>
    </source>
</evidence>
<evidence type="ECO:0000259" key="2">
    <source>
        <dbReference type="Pfam" id="PF01757"/>
    </source>
</evidence>
<dbReference type="Proteomes" id="UP000195918">
    <property type="component" value="Unassembled WGS sequence"/>
</dbReference>